<dbReference type="RefSeq" id="WP_014123929.1">
    <property type="nucleotide sequence ID" value="NC_016052.1"/>
</dbReference>
<dbReference type="InterPro" id="IPR036542">
    <property type="entry name" value="PTS_IIA_lac/cel_sf"/>
</dbReference>
<evidence type="ECO:0000256" key="6">
    <source>
        <dbReference type="PROSITE-ProRule" id="PRU00418"/>
    </source>
</evidence>
<dbReference type="PROSITE" id="PS51095">
    <property type="entry name" value="PTS_EIIA_TYPE_3"/>
    <property type="match status" value="1"/>
</dbReference>
<accession>A0AAN1VQC2</accession>
<proteinExistence type="predicted"/>
<dbReference type="GO" id="GO:0009401">
    <property type="term" value="P:phosphoenolpyruvate-dependent sugar phosphotransferase system"/>
    <property type="evidence" value="ECO:0007669"/>
    <property type="project" value="UniProtKB-KW"/>
</dbReference>
<gene>
    <name evidence="7" type="ordered locus">TEH_05330</name>
</gene>
<dbReference type="Gene3D" id="1.20.58.80">
    <property type="entry name" value="Phosphotransferase system, lactose/cellobiose-type IIA subunit"/>
    <property type="match status" value="1"/>
</dbReference>
<dbReference type="EC" id="2.7.1.191" evidence="7"/>
<organism evidence="7 8">
    <name type="scientific">Tetragenococcus halophilus (strain DSM 20338 / JCM 20259 / NCIMB 9735 / NBRC 12172)</name>
    <name type="common">Pediococcus halophilus</name>
    <dbReference type="NCBI Taxonomy" id="945021"/>
    <lineage>
        <taxon>Bacteria</taxon>
        <taxon>Bacillati</taxon>
        <taxon>Bacillota</taxon>
        <taxon>Bacilli</taxon>
        <taxon>Lactobacillales</taxon>
        <taxon>Enterococcaceae</taxon>
        <taxon>Tetragenococcus</taxon>
    </lineage>
</organism>
<feature type="modified residue" description="Phosphohistidine; by HPr" evidence="6">
    <location>
        <position position="81"/>
    </location>
</feature>
<evidence type="ECO:0000256" key="3">
    <source>
        <dbReference type="ARBA" id="ARBA00022679"/>
    </source>
</evidence>
<dbReference type="Proteomes" id="UP000002663">
    <property type="component" value="Chromosome"/>
</dbReference>
<protein>
    <submittedName>
        <fullName evidence="7">Beta-glucoside-specific phosphotransferase system enzyme IIA component</fullName>
        <ecNumber evidence="7">2.7.1.191</ecNumber>
    </submittedName>
</protein>
<dbReference type="KEGG" id="thl:TEH_05330"/>
<keyword evidence="1" id="KW-0813">Transport</keyword>
<keyword evidence="3 7" id="KW-0808">Transferase</keyword>
<sequence>MSEKNESNELDSMTIILHIGNAKSEAYEALKAVKEGDIETFDQKYKLAKNELRIGHRAHAEMLRKLSSEERMKDVDLLMIHAEGHLSSTDIAIDMIGELAELYKWKETINE</sequence>
<name>A0AAN1VQC2_TETHN</name>
<evidence type="ECO:0000256" key="1">
    <source>
        <dbReference type="ARBA" id="ARBA00022448"/>
    </source>
</evidence>
<dbReference type="SUPFAM" id="SSF46973">
    <property type="entry name" value="Enzyme IIa from lactose specific PTS, IIa-lac"/>
    <property type="match status" value="1"/>
</dbReference>
<evidence type="ECO:0000256" key="5">
    <source>
        <dbReference type="PIRSR" id="PIRSR000699-1"/>
    </source>
</evidence>
<keyword evidence="4" id="KW-0598">Phosphotransferase system</keyword>
<dbReference type="PANTHER" id="PTHR34382">
    <property type="entry name" value="PTS SYSTEM N,N'-DIACETYLCHITOBIOSE-SPECIFIC EIIA COMPONENT"/>
    <property type="match status" value="1"/>
</dbReference>
<dbReference type="GO" id="GO:0016740">
    <property type="term" value="F:transferase activity"/>
    <property type="evidence" value="ECO:0007669"/>
    <property type="project" value="UniProtKB-KW"/>
</dbReference>
<dbReference type="GeneID" id="64053488"/>
<evidence type="ECO:0000256" key="4">
    <source>
        <dbReference type="ARBA" id="ARBA00022683"/>
    </source>
</evidence>
<evidence type="ECO:0000313" key="8">
    <source>
        <dbReference type="Proteomes" id="UP000002663"/>
    </source>
</evidence>
<dbReference type="PIRSF" id="PIRSF000699">
    <property type="entry name" value="PTS_IILac_III"/>
    <property type="match status" value="1"/>
</dbReference>
<dbReference type="Pfam" id="PF02255">
    <property type="entry name" value="PTS_IIA"/>
    <property type="match status" value="1"/>
</dbReference>
<dbReference type="AlphaFoldDB" id="A0AAN1VQC2"/>
<dbReference type="InterPro" id="IPR003188">
    <property type="entry name" value="PTS_IIA_lac/cel"/>
</dbReference>
<dbReference type="PANTHER" id="PTHR34382:SF7">
    <property type="entry name" value="PTS SYSTEM N,N'-DIACETYLCHITOBIOSE-SPECIFIC EIIA COMPONENT"/>
    <property type="match status" value="1"/>
</dbReference>
<reference evidence="7 8" key="1">
    <citation type="submission" date="2011-01" db="EMBL/GenBank/DDBJ databases">
        <title>Whole genome sequence of Tetragenococcus halophilus NBRC 12172.</title>
        <authorList>
            <person name="Nakazawa H."/>
            <person name="Omata S."/>
            <person name="Koga C."/>
            <person name="Watanabe Y."/>
            <person name="Katano Y."/>
            <person name="Ito N."/>
            <person name="Tsukatani N."/>
            <person name="Ankai A."/>
            <person name="Oguchi A."/>
            <person name="Fukui S."/>
            <person name="Yashiro I."/>
            <person name="Kamata S."/>
            <person name="Hashimoto Y."/>
            <person name="Yamazaki J."/>
            <person name="Taguchi H."/>
            <person name="Tanaka A."/>
            <person name="Koyama T."/>
            <person name="Ichige A."/>
            <person name="Hanya Y."/>
            <person name="Tanikawa S."/>
            <person name="Yamazaki S."/>
            <person name="Fujita N."/>
        </authorList>
    </citation>
    <scope>NUCLEOTIDE SEQUENCE [LARGE SCALE GENOMIC DNA]</scope>
    <source>
        <strain evidence="8">DSM 20338 / JCM 20259 / NCIMB 9735 / NBRC 12172</strain>
    </source>
</reference>
<feature type="active site" description="Tele-phosphohistidine intermediate" evidence="5">
    <location>
        <position position="81"/>
    </location>
</feature>
<evidence type="ECO:0000313" key="7">
    <source>
        <dbReference type="EMBL" id="BAK93860.1"/>
    </source>
</evidence>
<dbReference type="EMBL" id="AP012046">
    <property type="protein sequence ID" value="BAK93860.1"/>
    <property type="molecule type" value="Genomic_DNA"/>
</dbReference>
<keyword evidence="2" id="KW-0762">Sugar transport</keyword>
<evidence type="ECO:0000256" key="2">
    <source>
        <dbReference type="ARBA" id="ARBA00022597"/>
    </source>
</evidence>